<protein>
    <submittedName>
        <fullName evidence="2">Acriflavin resistance protein</fullName>
    </submittedName>
</protein>
<reference evidence="2" key="1">
    <citation type="submission" date="2013-08" db="EMBL/GenBank/DDBJ databases">
        <authorList>
            <person name="Mendez C."/>
            <person name="Richter M."/>
            <person name="Ferrer M."/>
            <person name="Sanchez J."/>
        </authorList>
    </citation>
    <scope>NUCLEOTIDE SEQUENCE</scope>
</reference>
<feature type="non-terminal residue" evidence="2">
    <location>
        <position position="183"/>
    </location>
</feature>
<feature type="transmembrane region" description="Helical" evidence="1">
    <location>
        <begin position="154"/>
        <end position="181"/>
    </location>
</feature>
<dbReference type="SUPFAM" id="SSF82866">
    <property type="entry name" value="Multidrug efflux transporter AcrB transmembrane domain"/>
    <property type="match status" value="1"/>
</dbReference>
<dbReference type="PRINTS" id="PR00702">
    <property type="entry name" value="ACRIFLAVINRP"/>
</dbReference>
<feature type="transmembrane region" description="Helical" evidence="1">
    <location>
        <begin position="122"/>
        <end position="142"/>
    </location>
</feature>
<dbReference type="PANTHER" id="PTHR32063">
    <property type="match status" value="1"/>
</dbReference>
<feature type="transmembrane region" description="Helical" evidence="1">
    <location>
        <begin position="76"/>
        <end position="101"/>
    </location>
</feature>
<dbReference type="InterPro" id="IPR001036">
    <property type="entry name" value="Acrflvin-R"/>
</dbReference>
<evidence type="ECO:0000256" key="1">
    <source>
        <dbReference type="SAM" id="Phobius"/>
    </source>
</evidence>
<gene>
    <name evidence="2" type="ORF">B1A_07133</name>
</gene>
<keyword evidence="1" id="KW-0472">Membrane</keyword>
<reference evidence="2" key="2">
    <citation type="journal article" date="2014" name="ISME J.">
        <title>Microbial stratification in low pH oxic and suboxic macroscopic growths along an acid mine drainage.</title>
        <authorList>
            <person name="Mendez-Garcia C."/>
            <person name="Mesa V."/>
            <person name="Sprenger R.R."/>
            <person name="Richter M."/>
            <person name="Diez M.S."/>
            <person name="Solano J."/>
            <person name="Bargiela R."/>
            <person name="Golyshina O.V."/>
            <person name="Manteca A."/>
            <person name="Ramos J.L."/>
            <person name="Gallego J.R."/>
            <person name="Llorente I."/>
            <person name="Martins Dos Santos V.A."/>
            <person name="Jensen O.N."/>
            <person name="Pelaez A.I."/>
            <person name="Sanchez J."/>
            <person name="Ferrer M."/>
        </authorList>
    </citation>
    <scope>NUCLEOTIDE SEQUENCE</scope>
</reference>
<organism evidence="2">
    <name type="scientific">mine drainage metagenome</name>
    <dbReference type="NCBI Taxonomy" id="410659"/>
    <lineage>
        <taxon>unclassified sequences</taxon>
        <taxon>metagenomes</taxon>
        <taxon>ecological metagenomes</taxon>
    </lineage>
</organism>
<keyword evidence="1" id="KW-0812">Transmembrane</keyword>
<accession>T1CLF0</accession>
<dbReference type="AlphaFoldDB" id="T1CLF0"/>
<feature type="transmembrane region" description="Helical" evidence="1">
    <location>
        <begin position="24"/>
        <end position="43"/>
    </location>
</feature>
<proteinExistence type="predicted"/>
<feature type="transmembrane region" description="Helical" evidence="1">
    <location>
        <begin position="50"/>
        <end position="70"/>
    </location>
</feature>
<dbReference type="Gene3D" id="1.20.1640.10">
    <property type="entry name" value="Multidrug efflux transporter AcrB transmembrane domain"/>
    <property type="match status" value="1"/>
</dbReference>
<keyword evidence="1" id="KW-1133">Transmembrane helix</keyword>
<sequence length="183" mass="19408">MPPHVHLVRIYDLSRLIRSSLRDVWIALGLGSLIAFGVVYLFLGRLDGAMATMVVVPLAVAATMILLYVLGLGINIMTLGGITAAIGALVDHAIVIVERGVHGLEGDLARRREAALSKVADILPLMTLATLTSCVIFIPLIFLSGTIGLLFRGMAAAVVIALVTSQLIAIVITPAFAMWVAQR</sequence>
<name>T1CLF0_9ZZZZ</name>
<dbReference type="Gene3D" id="3.30.70.1320">
    <property type="entry name" value="Multidrug efflux transporter AcrB pore domain like"/>
    <property type="match status" value="1"/>
</dbReference>
<dbReference type="EMBL" id="AUZX01005152">
    <property type="protein sequence ID" value="EQD68829.1"/>
    <property type="molecule type" value="Genomic_DNA"/>
</dbReference>
<evidence type="ECO:0000313" key="2">
    <source>
        <dbReference type="EMBL" id="EQD68829.1"/>
    </source>
</evidence>
<dbReference type="Pfam" id="PF00873">
    <property type="entry name" value="ACR_tran"/>
    <property type="match status" value="1"/>
</dbReference>
<comment type="caution">
    <text evidence="2">The sequence shown here is derived from an EMBL/GenBank/DDBJ whole genome shotgun (WGS) entry which is preliminary data.</text>
</comment>
<dbReference type="GO" id="GO:0005886">
    <property type="term" value="C:plasma membrane"/>
    <property type="evidence" value="ECO:0007669"/>
    <property type="project" value="TreeGrafter"/>
</dbReference>
<dbReference type="GO" id="GO:0042910">
    <property type="term" value="F:xenobiotic transmembrane transporter activity"/>
    <property type="evidence" value="ECO:0007669"/>
    <property type="project" value="TreeGrafter"/>
</dbReference>
<dbReference type="PANTHER" id="PTHR32063:SF0">
    <property type="entry name" value="SWARMING MOTILITY PROTEIN SWRC"/>
    <property type="match status" value="1"/>
</dbReference>